<dbReference type="Pfam" id="PF07715">
    <property type="entry name" value="Plug"/>
    <property type="match status" value="1"/>
</dbReference>
<evidence type="ECO:0000313" key="15">
    <source>
        <dbReference type="Proteomes" id="UP000653730"/>
    </source>
</evidence>
<evidence type="ECO:0000256" key="5">
    <source>
        <dbReference type="ARBA" id="ARBA00022729"/>
    </source>
</evidence>
<evidence type="ECO:0000259" key="13">
    <source>
        <dbReference type="Pfam" id="PF07715"/>
    </source>
</evidence>
<dbReference type="CDD" id="cd01347">
    <property type="entry name" value="ligand_gated_channel"/>
    <property type="match status" value="1"/>
</dbReference>
<feature type="domain" description="TonB-dependent receptor-like beta-barrel" evidence="12">
    <location>
        <begin position="252"/>
        <end position="678"/>
    </location>
</feature>
<dbReference type="GO" id="GO:0044718">
    <property type="term" value="P:siderophore transmembrane transport"/>
    <property type="evidence" value="ECO:0007669"/>
    <property type="project" value="TreeGrafter"/>
</dbReference>
<comment type="subcellular location">
    <subcellularLocation>
        <location evidence="1 10">Cell outer membrane</location>
        <topology evidence="1 10">Multi-pass membrane protein</topology>
    </subcellularLocation>
</comment>
<dbReference type="InterPro" id="IPR039426">
    <property type="entry name" value="TonB-dep_rcpt-like"/>
</dbReference>
<dbReference type="EMBL" id="JACVDC010000012">
    <property type="protein sequence ID" value="MBC9795614.1"/>
    <property type="molecule type" value="Genomic_DNA"/>
</dbReference>
<dbReference type="GO" id="GO:0009279">
    <property type="term" value="C:cell outer membrane"/>
    <property type="evidence" value="ECO:0007669"/>
    <property type="project" value="UniProtKB-SubCell"/>
</dbReference>
<dbReference type="PROSITE" id="PS52016">
    <property type="entry name" value="TONB_DEPENDENT_REC_3"/>
    <property type="match status" value="1"/>
</dbReference>
<dbReference type="PANTHER" id="PTHR30069:SF29">
    <property type="entry name" value="HEMOGLOBIN AND HEMOGLOBIN-HAPTOGLOBIN-BINDING PROTEIN 1-RELATED"/>
    <property type="match status" value="1"/>
</dbReference>
<comment type="similarity">
    <text evidence="10 11">Belongs to the TonB-dependent receptor family.</text>
</comment>
<organism evidence="14 15">
    <name type="scientific">Sinomicrobium weinanense</name>
    <dbReference type="NCBI Taxonomy" id="2842200"/>
    <lineage>
        <taxon>Bacteria</taxon>
        <taxon>Pseudomonadati</taxon>
        <taxon>Bacteroidota</taxon>
        <taxon>Flavobacteriia</taxon>
        <taxon>Flavobacteriales</taxon>
        <taxon>Flavobacteriaceae</taxon>
        <taxon>Sinomicrobium</taxon>
    </lineage>
</organism>
<dbReference type="InterPro" id="IPR037066">
    <property type="entry name" value="Plug_dom_sf"/>
</dbReference>
<dbReference type="SUPFAM" id="SSF56935">
    <property type="entry name" value="Porins"/>
    <property type="match status" value="1"/>
</dbReference>
<evidence type="ECO:0000256" key="1">
    <source>
        <dbReference type="ARBA" id="ARBA00004571"/>
    </source>
</evidence>
<keyword evidence="3 10" id="KW-1134">Transmembrane beta strand</keyword>
<feature type="domain" description="TonB-dependent receptor plug" evidence="13">
    <location>
        <begin position="59"/>
        <end position="160"/>
    </location>
</feature>
<evidence type="ECO:0000256" key="7">
    <source>
        <dbReference type="ARBA" id="ARBA00023136"/>
    </source>
</evidence>
<accession>A0A926JQT8</accession>
<keyword evidence="8 14" id="KW-0675">Receptor</keyword>
<evidence type="ECO:0000256" key="10">
    <source>
        <dbReference type="PROSITE-ProRule" id="PRU01360"/>
    </source>
</evidence>
<evidence type="ECO:0000313" key="14">
    <source>
        <dbReference type="EMBL" id="MBC9795614.1"/>
    </source>
</evidence>
<evidence type="ECO:0000256" key="9">
    <source>
        <dbReference type="ARBA" id="ARBA00023237"/>
    </source>
</evidence>
<evidence type="ECO:0000256" key="4">
    <source>
        <dbReference type="ARBA" id="ARBA00022692"/>
    </source>
</evidence>
<dbReference type="GO" id="GO:0015344">
    <property type="term" value="F:siderophore uptake transmembrane transporter activity"/>
    <property type="evidence" value="ECO:0007669"/>
    <property type="project" value="TreeGrafter"/>
</dbReference>
<evidence type="ECO:0000256" key="6">
    <source>
        <dbReference type="ARBA" id="ARBA00023077"/>
    </source>
</evidence>
<keyword evidence="4 10" id="KW-0812">Transmembrane</keyword>
<dbReference type="Gene3D" id="2.170.130.10">
    <property type="entry name" value="TonB-dependent receptor, plug domain"/>
    <property type="match status" value="1"/>
</dbReference>
<dbReference type="Pfam" id="PF00593">
    <property type="entry name" value="TonB_dep_Rec_b-barrel"/>
    <property type="match status" value="1"/>
</dbReference>
<keyword evidence="5" id="KW-0732">Signal</keyword>
<keyword evidence="6 11" id="KW-0798">TonB box</keyword>
<gene>
    <name evidence="14" type="ORF">IBL28_06530</name>
</gene>
<keyword evidence="2 10" id="KW-0813">Transport</keyword>
<reference evidence="14 15" key="1">
    <citation type="submission" date="2020-09" db="EMBL/GenBank/DDBJ databases">
        <title>Sinomicrobium weinanense sp. nov., a halophilic bacteria isolated from saline-alkali soil.</title>
        <authorList>
            <person name="Wu P."/>
            <person name="Ren H."/>
            <person name="Mei Y."/>
            <person name="Liang Y."/>
            <person name="Chen Z."/>
        </authorList>
    </citation>
    <scope>NUCLEOTIDE SEQUENCE [LARGE SCALE GENOMIC DNA]</scope>
    <source>
        <strain evidence="14 15">FJxs</strain>
    </source>
</reference>
<evidence type="ECO:0000256" key="11">
    <source>
        <dbReference type="RuleBase" id="RU003357"/>
    </source>
</evidence>
<evidence type="ECO:0000259" key="12">
    <source>
        <dbReference type="Pfam" id="PF00593"/>
    </source>
</evidence>
<dbReference type="Proteomes" id="UP000653730">
    <property type="component" value="Unassembled WGS sequence"/>
</dbReference>
<dbReference type="Gene3D" id="2.40.170.20">
    <property type="entry name" value="TonB-dependent receptor, beta-barrel domain"/>
    <property type="match status" value="1"/>
</dbReference>
<keyword evidence="9 10" id="KW-0998">Cell outer membrane</keyword>
<dbReference type="PANTHER" id="PTHR30069">
    <property type="entry name" value="TONB-DEPENDENT OUTER MEMBRANE RECEPTOR"/>
    <property type="match status" value="1"/>
</dbReference>
<dbReference type="RefSeq" id="WP_187964763.1">
    <property type="nucleotide sequence ID" value="NZ_JACVDC010000012.1"/>
</dbReference>
<dbReference type="InterPro" id="IPR012910">
    <property type="entry name" value="Plug_dom"/>
</dbReference>
<evidence type="ECO:0000256" key="3">
    <source>
        <dbReference type="ARBA" id="ARBA00022452"/>
    </source>
</evidence>
<name>A0A926JQT8_9FLAO</name>
<comment type="caution">
    <text evidence="14">The sequence shown here is derived from an EMBL/GenBank/DDBJ whole genome shotgun (WGS) entry which is preliminary data.</text>
</comment>
<keyword evidence="15" id="KW-1185">Reference proteome</keyword>
<proteinExistence type="inferred from homology"/>
<sequence>MNAYLQRHKILLFFPGILAFYQAYSQAEVDTASAKVNELHEVIVTDQYKRGSVSGKLFTVSEITRKDIDQLAGNNLADILHYQLNIDIVPDARSGRSTVRMFGLDGEYVKILVDNIPLVSDNGYGNNIDITQINLDEVERIEVVEGAMGVLYGDNAVAGVINIVTKKGIEGKWEVTAALQEETVGGEYDWSDKGRHVQSLRIGHNIADGLYVSAGFNRNDFQGFFNDFRGKDYFKTQGNSVSNDGLRGYEWNPKEQLNLTGGLYYTAPRFNVYYKFGYYDETLDIYNHAVNARVEDNTYKITANDTQYRTSRFLHQFYADGKWNSMNYTLALSFQKQERDNEDYVYNVGEQRKQEVTQDITDQSSDLLFSRGMLSRIFPGSEFFDLTVGYELVNQKGYDVSASGHSTNIVENRLENYDVFAAADLNITDRFALYPGLRLNNNSSYNTHWIWGLTAGYKLSDDIDVKGVFGSAYKTPTFPQLFYYFVDANHDVQGNPDLKPEDGLSALVSIEKRSDLEKVRLRHALKGFHFNIKDKISLILVGDDAPGGSFRYMNIDRHRVLGASFENTLYYKNLRAGLGLSYIGIAQELGAEDDSKNDYLFNFTANASVSYTIPSIQTIFTTQFKYNGKQPQYVEQTNDTGETIFVKGEQDAFTWWDASIRKSFLNKTLELTAGARNLLDVVSVNTTAVAGTAHGAPPGTVLLGYGRSFYLKLLYNFKL</sequence>
<dbReference type="AlphaFoldDB" id="A0A926JQT8"/>
<protein>
    <submittedName>
        <fullName evidence="14">TonB-dependent receptor</fullName>
    </submittedName>
</protein>
<evidence type="ECO:0000256" key="8">
    <source>
        <dbReference type="ARBA" id="ARBA00023170"/>
    </source>
</evidence>
<dbReference type="InterPro" id="IPR036942">
    <property type="entry name" value="Beta-barrel_TonB_sf"/>
</dbReference>
<dbReference type="InterPro" id="IPR000531">
    <property type="entry name" value="Beta-barrel_TonB"/>
</dbReference>
<keyword evidence="7 10" id="KW-0472">Membrane</keyword>
<evidence type="ECO:0000256" key="2">
    <source>
        <dbReference type="ARBA" id="ARBA00022448"/>
    </source>
</evidence>